<dbReference type="InterPro" id="IPR007848">
    <property type="entry name" value="Small_mtfrase_dom"/>
</dbReference>
<dbReference type="NCBIfam" id="TIGR03534">
    <property type="entry name" value="RF_mod_PrmC"/>
    <property type="match status" value="1"/>
</dbReference>
<comment type="similarity">
    <text evidence="5">Belongs to the protein N5-glutamine methyltransferase family. PrmC subfamily.</text>
</comment>
<feature type="binding site" evidence="5">
    <location>
        <position position="157"/>
    </location>
    <ligand>
        <name>S-adenosyl-L-methionine</name>
        <dbReference type="ChEBI" id="CHEBI:59789"/>
    </ligand>
</feature>
<evidence type="ECO:0000259" key="7">
    <source>
        <dbReference type="Pfam" id="PF17827"/>
    </source>
</evidence>
<feature type="binding site" evidence="5">
    <location>
        <begin position="200"/>
        <end position="203"/>
    </location>
    <ligand>
        <name>substrate</name>
    </ligand>
</feature>
<dbReference type="Gene3D" id="1.10.8.10">
    <property type="entry name" value="DNA helicase RuvA subunit, C-terminal domain"/>
    <property type="match status" value="1"/>
</dbReference>
<feature type="domain" description="Release factor glutamine methyltransferase N-terminal" evidence="7">
    <location>
        <begin position="21"/>
        <end position="89"/>
    </location>
</feature>
<sequence>MWDEASYGEEVMRVDEKDWRELVREAADRLTAAGVDSARVDAEWLACEVAGVDRARLAFAPPPGPDAVRRFRDMVAARAARRPLQHVIGTAPFWRRDLAVGQGVFIPRPETELLVEWALPRLAGTRRPVVVDLCAGSGALASAVMTERSDARVFAVEAEPAALHWLRRNLAVGAEVVEGDATSPETLRELDGRVDLVLTNPPYVPEGTPVSPEVAADPATAVFGGPDGLDVIRPLVHRVAALLRPGGNVAIEHDDTHGEAVPALLVAAGLDDVVAHRDLSGRPRFATARRAGDPGGPAGPTA</sequence>
<protein>
    <recommendedName>
        <fullName evidence="5">Release factor glutamine methyltransferase</fullName>
        <shortName evidence="5">RF MTase</shortName>
        <ecNumber evidence="5">2.1.1.297</ecNumber>
    </recommendedName>
    <alternativeName>
        <fullName evidence="5">N5-glutamine methyltransferase PrmC</fullName>
    </alternativeName>
    <alternativeName>
        <fullName evidence="5">Protein-(glutamine-N5) MTase PrmC</fullName>
    </alternativeName>
    <alternativeName>
        <fullName evidence="5">Protein-glutamine N-methyltransferase PrmC</fullName>
    </alternativeName>
</protein>
<reference evidence="8 9" key="1">
    <citation type="journal article" date="2013" name="Stand. Genomic Sci.">
        <title>Genomic Encyclopedia of Type Strains, Phase I: The one thousand microbial genomes (KMG-I) project.</title>
        <authorList>
            <person name="Kyrpides N.C."/>
            <person name="Woyke T."/>
            <person name="Eisen J.A."/>
            <person name="Garrity G."/>
            <person name="Lilburn T.G."/>
            <person name="Beck B.J."/>
            <person name="Whitman W.B."/>
            <person name="Hugenholtz P."/>
            <person name="Klenk H.P."/>
        </authorList>
    </citation>
    <scope>NUCLEOTIDE SEQUENCE [LARGE SCALE GENOMIC DNA]</scope>
    <source>
        <strain evidence="8 9">DSM 45044</strain>
    </source>
</reference>
<dbReference type="AlphaFoldDB" id="A0A562V3I1"/>
<evidence type="ECO:0000256" key="2">
    <source>
        <dbReference type="ARBA" id="ARBA00022679"/>
    </source>
</evidence>
<dbReference type="GO" id="GO:0102559">
    <property type="term" value="F:peptide chain release factor N(5)-glutamine methyltransferase activity"/>
    <property type="evidence" value="ECO:0007669"/>
    <property type="project" value="UniProtKB-EC"/>
</dbReference>
<dbReference type="HAMAP" id="MF_02126">
    <property type="entry name" value="RF_methyltr_PrmC"/>
    <property type="match status" value="1"/>
</dbReference>
<dbReference type="SUPFAM" id="SSF53335">
    <property type="entry name" value="S-adenosyl-L-methionine-dependent methyltransferases"/>
    <property type="match status" value="1"/>
</dbReference>
<dbReference type="Pfam" id="PF17827">
    <property type="entry name" value="PrmC_N"/>
    <property type="match status" value="1"/>
</dbReference>
<dbReference type="PANTHER" id="PTHR18895">
    <property type="entry name" value="HEMK METHYLTRANSFERASE"/>
    <property type="match status" value="1"/>
</dbReference>
<dbReference type="InterPro" id="IPR040758">
    <property type="entry name" value="PrmC_N"/>
</dbReference>
<dbReference type="PROSITE" id="PS00092">
    <property type="entry name" value="N6_MTASE"/>
    <property type="match status" value="1"/>
</dbReference>
<evidence type="ECO:0000313" key="9">
    <source>
        <dbReference type="Proteomes" id="UP000321617"/>
    </source>
</evidence>
<keyword evidence="3 5" id="KW-0949">S-adenosyl-L-methionine</keyword>
<comment type="caution">
    <text evidence="8">The sequence shown here is derived from an EMBL/GenBank/DDBJ whole genome shotgun (WGS) entry which is preliminary data.</text>
</comment>
<dbReference type="InterPro" id="IPR004556">
    <property type="entry name" value="HemK-like"/>
</dbReference>
<dbReference type="GO" id="GO:0032259">
    <property type="term" value="P:methylation"/>
    <property type="evidence" value="ECO:0007669"/>
    <property type="project" value="UniProtKB-KW"/>
</dbReference>
<feature type="domain" description="Methyltransferase small" evidence="6">
    <location>
        <begin position="122"/>
        <end position="204"/>
    </location>
</feature>
<dbReference type="InterPro" id="IPR029063">
    <property type="entry name" value="SAM-dependent_MTases_sf"/>
</dbReference>
<dbReference type="InterPro" id="IPR050320">
    <property type="entry name" value="N5-glutamine_MTase"/>
</dbReference>
<dbReference type="PANTHER" id="PTHR18895:SF74">
    <property type="entry name" value="MTRF1L RELEASE FACTOR GLUTAMINE METHYLTRANSFERASE"/>
    <property type="match status" value="1"/>
</dbReference>
<proteinExistence type="inferred from homology"/>
<keyword evidence="1 5" id="KW-0489">Methyltransferase</keyword>
<name>A0A562V3I1_9ACTN</name>
<comment type="caution">
    <text evidence="5">Lacks conserved residue(s) required for the propagation of feature annotation.</text>
</comment>
<feature type="binding site" evidence="5">
    <location>
        <position position="200"/>
    </location>
    <ligand>
        <name>S-adenosyl-L-methionine</name>
        <dbReference type="ChEBI" id="CHEBI:59789"/>
    </ligand>
</feature>
<evidence type="ECO:0000256" key="4">
    <source>
        <dbReference type="ARBA" id="ARBA00048391"/>
    </source>
</evidence>
<keyword evidence="9" id="KW-1185">Reference proteome</keyword>
<keyword evidence="2 5" id="KW-0808">Transferase</keyword>
<evidence type="ECO:0000313" key="8">
    <source>
        <dbReference type="EMBL" id="TWJ12459.1"/>
    </source>
</evidence>
<dbReference type="Pfam" id="PF05175">
    <property type="entry name" value="MTS"/>
    <property type="match status" value="1"/>
</dbReference>
<dbReference type="EC" id="2.1.1.297" evidence="5"/>
<dbReference type="GO" id="GO:0003676">
    <property type="term" value="F:nucleic acid binding"/>
    <property type="evidence" value="ECO:0007669"/>
    <property type="project" value="InterPro"/>
</dbReference>
<dbReference type="NCBIfam" id="TIGR00536">
    <property type="entry name" value="hemK_fam"/>
    <property type="match status" value="1"/>
</dbReference>
<accession>A0A562V3I1</accession>
<dbReference type="CDD" id="cd02440">
    <property type="entry name" value="AdoMet_MTases"/>
    <property type="match status" value="1"/>
</dbReference>
<evidence type="ECO:0000256" key="5">
    <source>
        <dbReference type="HAMAP-Rule" id="MF_02126"/>
    </source>
</evidence>
<dbReference type="InterPro" id="IPR002052">
    <property type="entry name" value="DNA_methylase_N6_adenine_CS"/>
</dbReference>
<dbReference type="InterPro" id="IPR019874">
    <property type="entry name" value="RF_methyltr_PrmC"/>
</dbReference>
<evidence type="ECO:0000259" key="6">
    <source>
        <dbReference type="Pfam" id="PF05175"/>
    </source>
</evidence>
<dbReference type="Proteomes" id="UP000321617">
    <property type="component" value="Unassembled WGS sequence"/>
</dbReference>
<organism evidence="8 9">
    <name type="scientific">Stackebrandtia albiflava</name>
    <dbReference type="NCBI Taxonomy" id="406432"/>
    <lineage>
        <taxon>Bacteria</taxon>
        <taxon>Bacillati</taxon>
        <taxon>Actinomycetota</taxon>
        <taxon>Actinomycetes</taxon>
        <taxon>Glycomycetales</taxon>
        <taxon>Glycomycetaceae</taxon>
        <taxon>Stackebrandtia</taxon>
    </lineage>
</organism>
<evidence type="ECO:0000256" key="3">
    <source>
        <dbReference type="ARBA" id="ARBA00022691"/>
    </source>
</evidence>
<dbReference type="Gene3D" id="3.40.50.150">
    <property type="entry name" value="Vaccinia Virus protein VP39"/>
    <property type="match status" value="1"/>
</dbReference>
<gene>
    <name evidence="5" type="primary">prmC</name>
    <name evidence="8" type="ORF">LX16_3217</name>
</gene>
<comment type="function">
    <text evidence="5">Methylates the class 1 translation termination release factors RF1/PrfA and RF2/PrfB on the glutamine residue of the universally conserved GGQ motif.</text>
</comment>
<dbReference type="EMBL" id="VLLL01000006">
    <property type="protein sequence ID" value="TWJ12459.1"/>
    <property type="molecule type" value="Genomic_DNA"/>
</dbReference>
<comment type="catalytic activity">
    <reaction evidence="4 5">
        <text>L-glutaminyl-[peptide chain release factor] + S-adenosyl-L-methionine = N(5)-methyl-L-glutaminyl-[peptide chain release factor] + S-adenosyl-L-homocysteine + H(+)</text>
        <dbReference type="Rhea" id="RHEA:42896"/>
        <dbReference type="Rhea" id="RHEA-COMP:10271"/>
        <dbReference type="Rhea" id="RHEA-COMP:10272"/>
        <dbReference type="ChEBI" id="CHEBI:15378"/>
        <dbReference type="ChEBI" id="CHEBI:30011"/>
        <dbReference type="ChEBI" id="CHEBI:57856"/>
        <dbReference type="ChEBI" id="CHEBI:59789"/>
        <dbReference type="ChEBI" id="CHEBI:61891"/>
        <dbReference type="EC" id="2.1.1.297"/>
    </reaction>
</comment>
<evidence type="ECO:0000256" key="1">
    <source>
        <dbReference type="ARBA" id="ARBA00022603"/>
    </source>
</evidence>